<reference evidence="2 3" key="1">
    <citation type="submission" date="2014-11" db="EMBL/GenBank/DDBJ databases">
        <authorList>
            <person name="Zhu J."/>
            <person name="Qi W."/>
            <person name="Song R."/>
        </authorList>
    </citation>
    <scope>NUCLEOTIDE SEQUENCE [LARGE SCALE GENOMIC DNA]</scope>
</reference>
<evidence type="ECO:0000256" key="1">
    <source>
        <dbReference type="SAM" id="MobiDB-lite"/>
    </source>
</evidence>
<evidence type="ECO:0000313" key="3">
    <source>
        <dbReference type="Proteomes" id="UP000041254"/>
    </source>
</evidence>
<organism evidence="2 3">
    <name type="scientific">Vitrella brassicaformis (strain CCMP3155)</name>
    <dbReference type="NCBI Taxonomy" id="1169540"/>
    <lineage>
        <taxon>Eukaryota</taxon>
        <taxon>Sar</taxon>
        <taxon>Alveolata</taxon>
        <taxon>Colpodellida</taxon>
        <taxon>Vitrellaceae</taxon>
        <taxon>Vitrella</taxon>
    </lineage>
</organism>
<dbReference type="PhylomeDB" id="A0A0G4EHM9"/>
<name>A0A0G4EHM9_VITBC</name>
<dbReference type="Proteomes" id="UP000041254">
    <property type="component" value="Unassembled WGS sequence"/>
</dbReference>
<dbReference type="VEuPathDB" id="CryptoDB:Vbra_11918"/>
<feature type="region of interest" description="Disordered" evidence="1">
    <location>
        <begin position="293"/>
        <end position="344"/>
    </location>
</feature>
<feature type="region of interest" description="Disordered" evidence="1">
    <location>
        <begin position="242"/>
        <end position="275"/>
    </location>
</feature>
<protein>
    <recommendedName>
        <fullName evidence="4">RING-type domain-containing protein</fullName>
    </recommendedName>
</protein>
<sequence length="447" mass="48028">MFAHQPPPLPSIPFRLPFAEELRTRPSLQQPTGQDDQQQPTRDERPSLSAAGPSLSPFFAHMPVGPAPPAAAAAAGGRGAGGLSTNPFQDMYCVPPAPAFRPPPPPIDPSSLHPIGSPLPGSYNGGPQASGFSPHPFGFPQPCPSSPTPAAAAAAAASDGGGLSADSFFYESGHGGDGLEYDEEGYQPPSSSSAAYPFAAAPTAWAMQGGNNGPSRGFGAVGAGGSSDSEHLVDQLCRQLELKDQQEAKRKDQEAKQRAREAKRRAREVQEAREKEEALVRQLQEAQWTIAKMTAQQSSHHHQQQPSSSSSSSAAPPPSSFAQPHPSTHASTTDHQQQQDGDDGPDCSICFGEHGPSSVMYIPCRHMHICTKCYADRRRAWRQNLPQVRAENARRVEVNKELIKEDKEPMAMLPEGYLCEQCQTEVAFAWSVEEVSRWMRPFVTGAP</sequence>
<accession>A0A0G4EHM9</accession>
<gene>
    <name evidence="2" type="ORF">Vbra_11918</name>
</gene>
<feature type="region of interest" description="Disordered" evidence="1">
    <location>
        <begin position="1"/>
        <end position="63"/>
    </location>
</feature>
<keyword evidence="3" id="KW-1185">Reference proteome</keyword>
<feature type="compositionally biased region" description="Low complexity" evidence="1">
    <location>
        <begin position="304"/>
        <end position="327"/>
    </location>
</feature>
<dbReference type="EMBL" id="CDMY01000227">
    <property type="protein sequence ID" value="CEL95488.1"/>
    <property type="molecule type" value="Genomic_DNA"/>
</dbReference>
<feature type="region of interest" description="Disordered" evidence="1">
    <location>
        <begin position="122"/>
        <end position="154"/>
    </location>
</feature>
<evidence type="ECO:0008006" key="4">
    <source>
        <dbReference type="Google" id="ProtNLM"/>
    </source>
</evidence>
<evidence type="ECO:0000313" key="2">
    <source>
        <dbReference type="EMBL" id="CEL95488.1"/>
    </source>
</evidence>
<dbReference type="AlphaFoldDB" id="A0A0G4EHM9"/>
<dbReference type="InParanoid" id="A0A0G4EHM9"/>
<feature type="compositionally biased region" description="Basic and acidic residues" evidence="1">
    <location>
        <begin position="242"/>
        <end position="260"/>
    </location>
</feature>
<dbReference type="InterPro" id="IPR013083">
    <property type="entry name" value="Znf_RING/FYVE/PHD"/>
</dbReference>
<feature type="compositionally biased region" description="Pro residues" evidence="1">
    <location>
        <begin position="1"/>
        <end position="11"/>
    </location>
</feature>
<dbReference type="Gene3D" id="3.30.40.10">
    <property type="entry name" value="Zinc/RING finger domain, C3HC4 (zinc finger)"/>
    <property type="match status" value="1"/>
</dbReference>
<feature type="compositionally biased region" description="Pro residues" evidence="1">
    <location>
        <begin position="137"/>
        <end position="147"/>
    </location>
</feature>
<proteinExistence type="predicted"/>
<feature type="compositionally biased region" description="Low complexity" evidence="1">
    <location>
        <begin position="29"/>
        <end position="40"/>
    </location>
</feature>
<feature type="compositionally biased region" description="Low complexity" evidence="1">
    <location>
        <begin position="47"/>
        <end position="57"/>
    </location>
</feature>
<feature type="region of interest" description="Disordered" evidence="1">
    <location>
        <begin position="174"/>
        <end position="194"/>
    </location>
</feature>